<evidence type="ECO:0000313" key="3">
    <source>
        <dbReference type="Proteomes" id="UP000443582"/>
    </source>
</evidence>
<keyword evidence="3" id="KW-1185">Reference proteome</keyword>
<organism evidence="2 3">
    <name type="scientific">Halobacteriovorax vibrionivorans</name>
    <dbReference type="NCBI Taxonomy" id="2152716"/>
    <lineage>
        <taxon>Bacteria</taxon>
        <taxon>Pseudomonadati</taxon>
        <taxon>Bdellovibrionota</taxon>
        <taxon>Bacteriovoracia</taxon>
        <taxon>Bacteriovoracales</taxon>
        <taxon>Halobacteriovoraceae</taxon>
        <taxon>Halobacteriovorax</taxon>
    </lineage>
</organism>
<protein>
    <submittedName>
        <fullName evidence="2">Uncharacterized protein</fullName>
    </submittedName>
</protein>
<proteinExistence type="predicted"/>
<sequence length="196" mass="20664">MKKSLLALGLLCSIATTAAQANCLELYKERNDAPTDKAIGTAAALSTTGVALAWGGTELASSTIAAGTAVLADSDNVIIDLIALDIIHDGITSATEAVYYGSSSTLAASGVLDSSRRNFSGQIKLIEDAQLAPKVTGTTLAEFTEDLNDKRSEDAKVSTADVANEIRIANDRLEFCIDPDDMMSMSEIRDFINKQL</sequence>
<dbReference type="EMBL" id="QDKL01000002">
    <property type="protein sequence ID" value="RZF21465.1"/>
    <property type="molecule type" value="Genomic_DNA"/>
</dbReference>
<evidence type="ECO:0000256" key="1">
    <source>
        <dbReference type="SAM" id="SignalP"/>
    </source>
</evidence>
<keyword evidence="1" id="KW-0732">Signal</keyword>
<feature type="signal peptide" evidence="1">
    <location>
        <begin position="1"/>
        <end position="21"/>
    </location>
</feature>
<evidence type="ECO:0000313" key="2">
    <source>
        <dbReference type="EMBL" id="RZF21465.1"/>
    </source>
</evidence>
<name>A0ABY0IFV4_9BACT</name>
<reference evidence="3" key="1">
    <citation type="journal article" date="2019" name="Int. J. Syst. Evol. Microbiol.">
        <title>Halobacteriovorax valvorus sp. nov., a novel prokaryotic predator isolated from coastal seawater of China.</title>
        <authorList>
            <person name="Chen M.-X."/>
        </authorList>
    </citation>
    <scope>NUCLEOTIDE SEQUENCE [LARGE SCALE GENOMIC DNA]</scope>
    <source>
        <strain evidence="3">BL9</strain>
    </source>
</reference>
<dbReference type="Proteomes" id="UP000443582">
    <property type="component" value="Unassembled WGS sequence"/>
</dbReference>
<dbReference type="RefSeq" id="WP_115360880.1">
    <property type="nucleotide sequence ID" value="NZ_QDKL01000002.1"/>
</dbReference>
<accession>A0ABY0IFV4</accession>
<comment type="caution">
    <text evidence="2">The sequence shown here is derived from an EMBL/GenBank/DDBJ whole genome shotgun (WGS) entry which is preliminary data.</text>
</comment>
<gene>
    <name evidence="2" type="ORF">DAY19_07195</name>
</gene>
<feature type="chain" id="PRO_5045463562" evidence="1">
    <location>
        <begin position="22"/>
        <end position="196"/>
    </location>
</feature>